<gene>
    <name evidence="2" type="ORF">BN1205_072890</name>
</gene>
<name>A0A0F7UYY8_TOXGV</name>
<accession>A0A0F7UYY8</accession>
<feature type="region of interest" description="Disordered" evidence="1">
    <location>
        <begin position="107"/>
        <end position="128"/>
    </location>
</feature>
<protein>
    <submittedName>
        <fullName evidence="2">Uncharacterized protein</fullName>
    </submittedName>
</protein>
<sequence length="163" mass="17645">MKTLRSAGRCASPGVVSASSSTCFGDVWQNSPSDEQRSVSCFLSIDSFPKFLSPAQSPAVCPAQRWRRRDLAGGRGGGASGIRQMTLPGIQKLFAMPLSALALPERKEFPGADRRNSTSSDELRPARTQRLSVEIPLLMATFHVDRRATQTRSTAGSSDCQQE</sequence>
<proteinExistence type="predicted"/>
<reference evidence="2" key="1">
    <citation type="journal article" date="2015" name="PLoS ONE">
        <title>Comprehensive Evaluation of Toxoplasma gondii VEG and Neospora caninum LIV Genomes with Tachyzoite Stage Transcriptome and Proteome Defines Novel Transcript Features.</title>
        <authorList>
            <person name="Ramaprasad A."/>
            <person name="Mourier T."/>
            <person name="Naeem R."/>
            <person name="Malas T.B."/>
            <person name="Moussa E."/>
            <person name="Panigrahi A."/>
            <person name="Vermont S.J."/>
            <person name="Otto T.D."/>
            <person name="Wastling J."/>
            <person name="Pain A."/>
        </authorList>
    </citation>
    <scope>NUCLEOTIDE SEQUENCE</scope>
    <source>
        <strain evidence="2">VEG</strain>
    </source>
</reference>
<organism evidence="2">
    <name type="scientific">Toxoplasma gondii (strain ATCC 50861 / VEG)</name>
    <dbReference type="NCBI Taxonomy" id="432359"/>
    <lineage>
        <taxon>Eukaryota</taxon>
        <taxon>Sar</taxon>
        <taxon>Alveolata</taxon>
        <taxon>Apicomplexa</taxon>
        <taxon>Conoidasida</taxon>
        <taxon>Coccidia</taxon>
        <taxon>Eucoccidiorida</taxon>
        <taxon>Eimeriorina</taxon>
        <taxon>Sarcocystidae</taxon>
        <taxon>Toxoplasma</taxon>
    </lineage>
</organism>
<dbReference type="AlphaFoldDB" id="A0A0F7UYY8"/>
<evidence type="ECO:0000256" key="1">
    <source>
        <dbReference type="SAM" id="MobiDB-lite"/>
    </source>
</evidence>
<feature type="compositionally biased region" description="Basic and acidic residues" evidence="1">
    <location>
        <begin position="107"/>
        <end position="125"/>
    </location>
</feature>
<evidence type="ECO:0000313" key="2">
    <source>
        <dbReference type="EMBL" id="CEL74234.1"/>
    </source>
</evidence>
<dbReference type="EMBL" id="LN714497">
    <property type="protein sequence ID" value="CEL74234.1"/>
    <property type="molecule type" value="Genomic_DNA"/>
</dbReference>